<dbReference type="InterPro" id="IPR044974">
    <property type="entry name" value="Disease_R_plants"/>
</dbReference>
<sequence>MATQIASTIPSSPSYSSWKYDVFLSFCGDDTRKNFRDHLYTALKQKGIITFMDDEKLERGKYISQELLKVIEESKYAIVVLSKNYASSRWCLIELAKIVECMTKTGLTILPVFYHVDPSDVRNQMEILAEAFAKHEKDPKINIKDVQAWKTALKEVGNISGWHVNDRHESIAIQEILKRIFSKLNLVFQSTISKDLVGIESRVKEVLDLYLGEGSGDVRFVGICGMGGIGKTTLAQEIYKRIFGNFEASSFIANVKEETKNQGLLFLQNQLLSKILIDSEIDIWNFHEGINVIGNILHNKKVLIVLDDVDRDEQLKALAGRRDWFGPGSRIILTSRDSHFLKRNGVDYIYTIKGLNNDEALDLFSWGAFKKTHPKESYMDLSMDFVNYAKGLPLALKVLGSSLFGRRIDAWRTARDKLKSKLNNKILDILQISFDGLTNMQKELFLDIACFFKEENKGGIRDVLESFGYYPDYNIDILMEKSLITIGISGKLRMHDLLQEMGHEIVRRESPKEPGGRSRLWMYEDVLHVLKKNTGTEVVEAIMLKTSDQREEHLNAEVFSKMKKMRMLKIGNLQLPQGLCYLSNELRIIEWHGYPLKSMPIGFQPNKLVELKMHCSGIKQLWKGIMILDELKLIDLSHSQNLTETPNLSRVPNLKKLILQGCTKLSKIHASIGNLKQLIRLDFNGCKCLKSLPQKINLESLEVLILSGCSRLKKFPDVVGNMSRLSELYLNETAIKDLPLSVKHFTGLIKLDLRDCKNLSSLPNSCCSWMSLKILTLSSCSKLDELPETLGNLKGLKALDVSGTAVKGLPVSINLLKNLRVVSFRRCEGLSPKSSTKLLNFPLMLRRSLDQNPMGILVHALSGLCSLTELDISYCNLQTIPDAIGCLSSLSKLDLKGNNFVCLPKSMIQLSNLGVLDLNYCTSLQSLPELPLSIENIHVRDCTSLETLSIRPDDDFCPTLDLLNCVKLIENQGYGDVLSTMLRRYFMNYQRNYNQSRSFYSVQIPGSEIPKWFSNQNVGDSVKLQVPSYLCNKFLGITTCFVFRHPLDQASGLDDSPPSLWCSVKANGFEAYQLGLHISKEFGLFETYHLSLIYYSYNFFDKEWKETLSQSDANGFSQIEVTFETDDPGWEVTKCGARLVYHEQDIEDLKQTKVGSSNCVITPYEDGFEDSAKDTKTKRRSHRDDSEGDMAGPSGEGTSNEVDVPHPKRIRVLPNIIERFIPRLGNWIGNSSKQEQGDYDCKEEEEES</sequence>
<dbReference type="SMART" id="SM00369">
    <property type="entry name" value="LRR_TYP"/>
    <property type="match status" value="4"/>
</dbReference>
<accession>A0A7N2RBD6</accession>
<evidence type="ECO:0000256" key="6">
    <source>
        <dbReference type="ARBA" id="ARBA00023027"/>
    </source>
</evidence>
<dbReference type="GO" id="GO:0043531">
    <property type="term" value="F:ADP binding"/>
    <property type="evidence" value="ECO:0007669"/>
    <property type="project" value="InterPro"/>
</dbReference>
<dbReference type="Proteomes" id="UP000594261">
    <property type="component" value="Chromosome 9"/>
</dbReference>
<keyword evidence="2" id="KW-0433">Leucine-rich repeat</keyword>
<dbReference type="PRINTS" id="PR00364">
    <property type="entry name" value="DISEASERSIST"/>
</dbReference>
<dbReference type="SMART" id="SM00255">
    <property type="entry name" value="TIR"/>
    <property type="match status" value="1"/>
</dbReference>
<dbReference type="FunCoup" id="A0A7N2RBD6">
    <property type="interactions" value="564"/>
</dbReference>
<dbReference type="InParanoid" id="A0A7N2RBD6"/>
<organism evidence="10 11">
    <name type="scientific">Quercus lobata</name>
    <name type="common">Valley oak</name>
    <dbReference type="NCBI Taxonomy" id="97700"/>
    <lineage>
        <taxon>Eukaryota</taxon>
        <taxon>Viridiplantae</taxon>
        <taxon>Streptophyta</taxon>
        <taxon>Embryophyta</taxon>
        <taxon>Tracheophyta</taxon>
        <taxon>Spermatophyta</taxon>
        <taxon>Magnoliopsida</taxon>
        <taxon>eudicotyledons</taxon>
        <taxon>Gunneridae</taxon>
        <taxon>Pentapetalae</taxon>
        <taxon>rosids</taxon>
        <taxon>fabids</taxon>
        <taxon>Fagales</taxon>
        <taxon>Fagaceae</taxon>
        <taxon>Quercus</taxon>
    </lineage>
</organism>
<dbReference type="InterPro" id="IPR058192">
    <property type="entry name" value="WHD_ROQ1-like"/>
</dbReference>
<dbReference type="InterPro" id="IPR011713">
    <property type="entry name" value="Leu-rich_rpt_3"/>
</dbReference>
<evidence type="ECO:0000256" key="2">
    <source>
        <dbReference type="ARBA" id="ARBA00022614"/>
    </source>
</evidence>
<dbReference type="PANTHER" id="PTHR11017:SF559">
    <property type="entry name" value="DISEASE RESISTANCE PROTEIN CHL1"/>
    <property type="match status" value="1"/>
</dbReference>
<keyword evidence="4" id="KW-0378">Hydrolase</keyword>
<evidence type="ECO:0000256" key="3">
    <source>
        <dbReference type="ARBA" id="ARBA00022737"/>
    </source>
</evidence>
<dbReference type="InterPro" id="IPR042197">
    <property type="entry name" value="Apaf_helical"/>
</dbReference>
<dbReference type="Pfam" id="PF20160">
    <property type="entry name" value="C-JID"/>
    <property type="match status" value="1"/>
</dbReference>
<feature type="domain" description="TIR" evidence="9">
    <location>
        <begin position="18"/>
        <end position="184"/>
    </location>
</feature>
<name>A0A7N2RBD6_QUELO</name>
<dbReference type="InterPro" id="IPR035897">
    <property type="entry name" value="Toll_tir_struct_dom_sf"/>
</dbReference>
<dbReference type="Gramene" id="QL09p051861:mrna">
    <property type="protein sequence ID" value="QL09p051861:mrna"/>
    <property type="gene ID" value="QL09p051861"/>
</dbReference>
<evidence type="ECO:0000313" key="10">
    <source>
        <dbReference type="EnsemblPlants" id="QL09p051861:mrna"/>
    </source>
</evidence>
<dbReference type="PANTHER" id="PTHR11017">
    <property type="entry name" value="LEUCINE-RICH REPEAT-CONTAINING PROTEIN"/>
    <property type="match status" value="1"/>
</dbReference>
<keyword evidence="3" id="KW-0677">Repeat</keyword>
<dbReference type="AlphaFoldDB" id="A0A7N2RBD6"/>
<dbReference type="Gene3D" id="3.40.50.300">
    <property type="entry name" value="P-loop containing nucleotide triphosphate hydrolases"/>
    <property type="match status" value="1"/>
</dbReference>
<dbReference type="InterPro" id="IPR003591">
    <property type="entry name" value="Leu-rich_rpt_typical-subtyp"/>
</dbReference>
<dbReference type="InterPro" id="IPR027417">
    <property type="entry name" value="P-loop_NTPase"/>
</dbReference>
<keyword evidence="11" id="KW-1185">Reference proteome</keyword>
<dbReference type="InterPro" id="IPR032675">
    <property type="entry name" value="LRR_dom_sf"/>
</dbReference>
<evidence type="ECO:0000256" key="8">
    <source>
        <dbReference type="SAM" id="MobiDB-lite"/>
    </source>
</evidence>
<dbReference type="Pfam" id="PF07725">
    <property type="entry name" value="LRR_3"/>
    <property type="match status" value="1"/>
</dbReference>
<dbReference type="EnsemblPlants" id="QL09p051861:mrna">
    <property type="protein sequence ID" value="QL09p051861:mrna"/>
    <property type="gene ID" value="QL09p051861"/>
</dbReference>
<evidence type="ECO:0000313" key="11">
    <source>
        <dbReference type="Proteomes" id="UP000594261"/>
    </source>
</evidence>
<dbReference type="InterPro" id="IPR045344">
    <property type="entry name" value="C-JID"/>
</dbReference>
<dbReference type="SUPFAM" id="SSF52047">
    <property type="entry name" value="RNI-like"/>
    <property type="match status" value="1"/>
</dbReference>
<dbReference type="InterPro" id="IPR055414">
    <property type="entry name" value="LRR_R13L4/SHOC2-like"/>
</dbReference>
<dbReference type="Pfam" id="PF01582">
    <property type="entry name" value="TIR"/>
    <property type="match status" value="1"/>
</dbReference>
<evidence type="ECO:0000256" key="1">
    <source>
        <dbReference type="ARBA" id="ARBA00011982"/>
    </source>
</evidence>
<evidence type="ECO:0000256" key="7">
    <source>
        <dbReference type="ARBA" id="ARBA00047304"/>
    </source>
</evidence>
<dbReference type="GeneID" id="115961983"/>
<evidence type="ECO:0000256" key="4">
    <source>
        <dbReference type="ARBA" id="ARBA00022801"/>
    </source>
</evidence>
<dbReference type="OMA" id="WYLPVEY"/>
<keyword evidence="6" id="KW-0520">NAD</keyword>
<dbReference type="KEGG" id="qlo:115961983"/>
<dbReference type="Gene3D" id="3.80.10.10">
    <property type="entry name" value="Ribonuclease Inhibitor"/>
    <property type="match status" value="3"/>
</dbReference>
<evidence type="ECO:0000259" key="9">
    <source>
        <dbReference type="PROSITE" id="PS50104"/>
    </source>
</evidence>
<dbReference type="SUPFAM" id="SSF52058">
    <property type="entry name" value="L domain-like"/>
    <property type="match status" value="1"/>
</dbReference>
<dbReference type="Pfam" id="PF23598">
    <property type="entry name" value="LRR_14"/>
    <property type="match status" value="1"/>
</dbReference>
<evidence type="ECO:0000256" key="5">
    <source>
        <dbReference type="ARBA" id="ARBA00022821"/>
    </source>
</evidence>
<reference evidence="10" key="2">
    <citation type="submission" date="2021-01" db="UniProtKB">
        <authorList>
            <consortium name="EnsemblPlants"/>
        </authorList>
    </citation>
    <scope>IDENTIFICATION</scope>
</reference>
<feature type="region of interest" description="Disordered" evidence="8">
    <location>
        <begin position="1170"/>
        <end position="1209"/>
    </location>
</feature>
<comment type="catalytic activity">
    <reaction evidence="7">
        <text>NAD(+) + H2O = ADP-D-ribose + nicotinamide + H(+)</text>
        <dbReference type="Rhea" id="RHEA:16301"/>
        <dbReference type="ChEBI" id="CHEBI:15377"/>
        <dbReference type="ChEBI" id="CHEBI:15378"/>
        <dbReference type="ChEBI" id="CHEBI:17154"/>
        <dbReference type="ChEBI" id="CHEBI:57540"/>
        <dbReference type="ChEBI" id="CHEBI:57967"/>
        <dbReference type="EC" id="3.2.2.6"/>
    </reaction>
    <physiologicalReaction direction="left-to-right" evidence="7">
        <dbReference type="Rhea" id="RHEA:16302"/>
    </physiologicalReaction>
</comment>
<dbReference type="EMBL" id="LRBV02000009">
    <property type="status" value="NOT_ANNOTATED_CDS"/>
    <property type="molecule type" value="Genomic_DNA"/>
</dbReference>
<dbReference type="FunFam" id="3.40.50.10140:FF:000007">
    <property type="entry name" value="Disease resistance protein (TIR-NBS-LRR class)"/>
    <property type="match status" value="1"/>
</dbReference>
<dbReference type="InterPro" id="IPR002182">
    <property type="entry name" value="NB-ARC"/>
</dbReference>
<dbReference type="Pfam" id="PF00931">
    <property type="entry name" value="NB-ARC"/>
    <property type="match status" value="1"/>
</dbReference>
<dbReference type="RefSeq" id="XP_030936724.1">
    <property type="nucleotide sequence ID" value="XM_031080864.1"/>
</dbReference>
<reference evidence="10 11" key="1">
    <citation type="journal article" date="2016" name="G3 (Bethesda)">
        <title>First Draft Assembly and Annotation of the Genome of a California Endemic Oak Quercus lobata Nee (Fagaceae).</title>
        <authorList>
            <person name="Sork V.L."/>
            <person name="Fitz-Gibbon S.T."/>
            <person name="Puiu D."/>
            <person name="Crepeau M."/>
            <person name="Gugger P.F."/>
            <person name="Sherman R."/>
            <person name="Stevens K."/>
            <person name="Langley C.H."/>
            <person name="Pellegrini M."/>
            <person name="Salzberg S.L."/>
        </authorList>
    </citation>
    <scope>NUCLEOTIDE SEQUENCE [LARGE SCALE GENOMIC DNA]</scope>
    <source>
        <strain evidence="10 11">cv. SW786</strain>
    </source>
</reference>
<keyword evidence="5" id="KW-0611">Plant defense</keyword>
<feature type="region of interest" description="Disordered" evidence="8">
    <location>
        <begin position="1224"/>
        <end position="1248"/>
    </location>
</feature>
<dbReference type="SUPFAM" id="SSF52540">
    <property type="entry name" value="P-loop containing nucleoside triphosphate hydrolases"/>
    <property type="match status" value="1"/>
</dbReference>
<dbReference type="PROSITE" id="PS50104">
    <property type="entry name" value="TIR"/>
    <property type="match status" value="1"/>
</dbReference>
<dbReference type="OrthoDB" id="1936883at2759"/>
<dbReference type="InterPro" id="IPR000157">
    <property type="entry name" value="TIR_dom"/>
</dbReference>
<dbReference type="Pfam" id="PF23282">
    <property type="entry name" value="WHD_ROQ1"/>
    <property type="match status" value="1"/>
</dbReference>
<dbReference type="GO" id="GO:0051707">
    <property type="term" value="P:response to other organism"/>
    <property type="evidence" value="ECO:0007669"/>
    <property type="project" value="UniProtKB-ARBA"/>
</dbReference>
<dbReference type="Gene3D" id="1.10.8.430">
    <property type="entry name" value="Helical domain of apoptotic protease-activating factors"/>
    <property type="match status" value="1"/>
</dbReference>
<protein>
    <recommendedName>
        <fullName evidence="1">ADP-ribosyl cyclase/cyclic ADP-ribose hydrolase</fullName>
        <ecNumber evidence="1">3.2.2.6</ecNumber>
    </recommendedName>
</protein>
<proteinExistence type="predicted"/>
<dbReference type="SUPFAM" id="SSF52200">
    <property type="entry name" value="Toll/Interleukin receptor TIR domain"/>
    <property type="match status" value="1"/>
</dbReference>
<dbReference type="Gene3D" id="3.40.50.10140">
    <property type="entry name" value="Toll/interleukin-1 receptor homology (TIR) domain"/>
    <property type="match status" value="1"/>
</dbReference>
<gene>
    <name evidence="10" type="primary">LOC115961983</name>
</gene>
<dbReference type="GO" id="GO:0061809">
    <property type="term" value="F:NAD+ nucleosidase activity, cyclic ADP-ribose generating"/>
    <property type="evidence" value="ECO:0007669"/>
    <property type="project" value="UniProtKB-EC"/>
</dbReference>
<dbReference type="GO" id="GO:0006952">
    <property type="term" value="P:defense response"/>
    <property type="evidence" value="ECO:0007669"/>
    <property type="project" value="UniProtKB-KW"/>
</dbReference>
<dbReference type="EC" id="3.2.2.6" evidence="1"/>
<dbReference type="GO" id="GO:0007165">
    <property type="term" value="P:signal transduction"/>
    <property type="evidence" value="ECO:0007669"/>
    <property type="project" value="InterPro"/>
</dbReference>